<dbReference type="GO" id="GO:0015627">
    <property type="term" value="C:type II protein secretion system complex"/>
    <property type="evidence" value="ECO:0007669"/>
    <property type="project" value="InterPro"/>
</dbReference>
<evidence type="ECO:0000256" key="3">
    <source>
        <dbReference type="ARBA" id="ARBA00022475"/>
    </source>
</evidence>
<dbReference type="Pfam" id="PF07963">
    <property type="entry name" value="N_methyl"/>
    <property type="match status" value="1"/>
</dbReference>
<evidence type="ECO:0000256" key="8">
    <source>
        <dbReference type="ARBA" id="ARBA00023136"/>
    </source>
</evidence>
<dbReference type="InterPro" id="IPR022346">
    <property type="entry name" value="T2SS_GspH"/>
</dbReference>
<dbReference type="InterPro" id="IPR045584">
    <property type="entry name" value="Pilin-like"/>
</dbReference>
<keyword evidence="3" id="KW-1003">Cell membrane</keyword>
<dbReference type="SUPFAM" id="SSF54523">
    <property type="entry name" value="Pili subunits"/>
    <property type="match status" value="1"/>
</dbReference>
<feature type="domain" description="General secretion pathway GspH" evidence="11">
    <location>
        <begin position="44"/>
        <end position="135"/>
    </location>
</feature>
<name>A0A6I6XPG0_PSEPU</name>
<dbReference type="RefSeq" id="WP_159412466.1">
    <property type="nucleotide sequence ID" value="NZ_CP026115.2"/>
</dbReference>
<evidence type="ECO:0000256" key="4">
    <source>
        <dbReference type="ARBA" id="ARBA00022481"/>
    </source>
</evidence>
<evidence type="ECO:0000256" key="1">
    <source>
        <dbReference type="ARBA" id="ARBA00004377"/>
    </source>
</evidence>
<dbReference type="GO" id="GO:0015628">
    <property type="term" value="P:protein secretion by the type II secretion system"/>
    <property type="evidence" value="ECO:0007669"/>
    <property type="project" value="InterPro"/>
</dbReference>
<dbReference type="Pfam" id="PF12019">
    <property type="entry name" value="GspH"/>
    <property type="match status" value="1"/>
</dbReference>
<evidence type="ECO:0000256" key="9">
    <source>
        <dbReference type="ARBA" id="ARBA00025772"/>
    </source>
</evidence>
<keyword evidence="7" id="KW-1133">Transmembrane helix</keyword>
<comment type="subcellular location">
    <subcellularLocation>
        <location evidence="1">Cell inner membrane</location>
        <topology evidence="1">Single-pass membrane protein</topology>
    </subcellularLocation>
</comment>
<dbReference type="AlphaFoldDB" id="A0A6I6XPG0"/>
<keyword evidence="6" id="KW-0812">Transmembrane</keyword>
<evidence type="ECO:0000313" key="13">
    <source>
        <dbReference type="Proteomes" id="UP000464480"/>
    </source>
</evidence>
<evidence type="ECO:0000313" key="12">
    <source>
        <dbReference type="EMBL" id="QHG67473.1"/>
    </source>
</evidence>
<keyword evidence="8" id="KW-0472">Membrane</keyword>
<evidence type="ECO:0000256" key="2">
    <source>
        <dbReference type="ARBA" id="ARBA00021549"/>
    </source>
</evidence>
<sequence length="154" mass="16900">MSLRRSRGFTLLEMMLVLVLAGVVMGMAGVQLGRDPQRLASQEAGLFLQLVEHARQQAVLEGQEMGVHIDDRGYQLMKASGRSWVSAGPRRDTGLDLRLSIDGFPVMLAGPGNATQLVFDRNDEYTPFSLSFHEAGVSLAQLSSDGLNDPWLER</sequence>
<keyword evidence="4" id="KW-0488">Methylation</keyword>
<dbReference type="PRINTS" id="PR00885">
    <property type="entry name" value="BCTERIALGSPH"/>
</dbReference>
<dbReference type="EMBL" id="CP026115">
    <property type="protein sequence ID" value="QHG67473.1"/>
    <property type="molecule type" value="Genomic_DNA"/>
</dbReference>
<dbReference type="NCBIfam" id="TIGR02532">
    <property type="entry name" value="IV_pilin_GFxxxE"/>
    <property type="match status" value="1"/>
</dbReference>
<evidence type="ECO:0000256" key="5">
    <source>
        <dbReference type="ARBA" id="ARBA00022519"/>
    </source>
</evidence>
<proteinExistence type="inferred from homology"/>
<evidence type="ECO:0000256" key="6">
    <source>
        <dbReference type="ARBA" id="ARBA00022692"/>
    </source>
</evidence>
<reference evidence="12 13" key="1">
    <citation type="submission" date="2020-02" db="EMBL/GenBank/DDBJ databases">
        <title>Pseudomonas Putida W5 Complete Genome Assembly.</title>
        <authorList>
            <person name="Yuan Z.-C."/>
            <person name="Shaw G.A."/>
            <person name="Cusano A.D."/>
            <person name="Caddey B.J."/>
            <person name="Weselowski B.J."/>
        </authorList>
    </citation>
    <scope>NUCLEOTIDE SEQUENCE [LARGE SCALE GENOMIC DNA]</scope>
    <source>
        <strain evidence="12 13">W5</strain>
    </source>
</reference>
<dbReference type="PROSITE" id="PS00409">
    <property type="entry name" value="PROKAR_NTER_METHYL"/>
    <property type="match status" value="1"/>
</dbReference>
<comment type="similarity">
    <text evidence="9">Belongs to the GSP H family.</text>
</comment>
<evidence type="ECO:0000259" key="11">
    <source>
        <dbReference type="Pfam" id="PF12019"/>
    </source>
</evidence>
<accession>A0A6I6XPG0</accession>
<dbReference type="InterPro" id="IPR012902">
    <property type="entry name" value="N_methyl_site"/>
</dbReference>
<dbReference type="InterPro" id="IPR002416">
    <property type="entry name" value="T2SS_protein-GspH"/>
</dbReference>
<organism evidence="12 13">
    <name type="scientific">Pseudomonas putida</name>
    <name type="common">Arthrobacter siderocapsulatus</name>
    <dbReference type="NCBI Taxonomy" id="303"/>
    <lineage>
        <taxon>Bacteria</taxon>
        <taxon>Pseudomonadati</taxon>
        <taxon>Pseudomonadota</taxon>
        <taxon>Gammaproteobacteria</taxon>
        <taxon>Pseudomonadales</taxon>
        <taxon>Pseudomonadaceae</taxon>
        <taxon>Pseudomonas</taxon>
    </lineage>
</organism>
<dbReference type="GO" id="GO:0005886">
    <property type="term" value="C:plasma membrane"/>
    <property type="evidence" value="ECO:0007669"/>
    <property type="project" value="UniProtKB-SubCell"/>
</dbReference>
<protein>
    <recommendedName>
        <fullName evidence="2">Type II secretion system protein H</fullName>
    </recommendedName>
    <alternativeName>
        <fullName evidence="10">General secretion pathway protein H</fullName>
    </alternativeName>
</protein>
<keyword evidence="5" id="KW-0997">Cell inner membrane</keyword>
<gene>
    <name evidence="12" type="ORF">C2H86_24920</name>
</gene>
<dbReference type="Gene3D" id="3.55.40.10">
    <property type="entry name" value="minor pseudopilin epsh domain"/>
    <property type="match status" value="1"/>
</dbReference>
<evidence type="ECO:0000256" key="10">
    <source>
        <dbReference type="ARBA" id="ARBA00030775"/>
    </source>
</evidence>
<evidence type="ECO:0000256" key="7">
    <source>
        <dbReference type="ARBA" id="ARBA00022989"/>
    </source>
</evidence>
<dbReference type="Proteomes" id="UP000464480">
    <property type="component" value="Chromosome"/>
</dbReference>